<dbReference type="GO" id="GO:0006122">
    <property type="term" value="P:mitochondrial electron transport, ubiquinol to cytochrome c"/>
    <property type="evidence" value="ECO:0007669"/>
    <property type="project" value="InterPro"/>
</dbReference>
<evidence type="ECO:0000256" key="1">
    <source>
        <dbReference type="ARBA" id="ARBA00004443"/>
    </source>
</evidence>
<evidence type="ECO:0000256" key="10">
    <source>
        <dbReference type="ARBA" id="ARBA00031021"/>
    </source>
</evidence>
<dbReference type="AlphaFoldDB" id="A0A914CQP9"/>
<keyword evidence="9" id="KW-0472">Membrane</keyword>
<dbReference type="Gene3D" id="1.10.1090.10">
    <property type="entry name" value="Cytochrome b-c1 complex subunit 7"/>
    <property type="match status" value="1"/>
</dbReference>
<evidence type="ECO:0000256" key="8">
    <source>
        <dbReference type="ARBA" id="ARBA00023128"/>
    </source>
</evidence>
<accession>A0A914CQP9</accession>
<evidence type="ECO:0000256" key="6">
    <source>
        <dbReference type="ARBA" id="ARBA00022792"/>
    </source>
</evidence>
<proteinExistence type="inferred from homology"/>
<keyword evidence="8" id="KW-0496">Mitochondrion</keyword>
<dbReference type="GO" id="GO:0005743">
    <property type="term" value="C:mitochondrial inner membrane"/>
    <property type="evidence" value="ECO:0007669"/>
    <property type="project" value="UniProtKB-SubCell"/>
</dbReference>
<evidence type="ECO:0000256" key="4">
    <source>
        <dbReference type="ARBA" id="ARBA00022448"/>
    </source>
</evidence>
<keyword evidence="4" id="KW-0813">Transport</keyword>
<evidence type="ECO:0000256" key="7">
    <source>
        <dbReference type="ARBA" id="ARBA00022982"/>
    </source>
</evidence>
<dbReference type="PANTHER" id="PTHR12022:SF0">
    <property type="entry name" value="CYTOCHROME B-C1 COMPLEX SUBUNIT 7"/>
    <property type="match status" value="1"/>
</dbReference>
<protein>
    <recommendedName>
        <fullName evidence="3">Cytochrome b-c1 complex subunit 7</fullName>
    </recommendedName>
    <alternativeName>
        <fullName evidence="10">Complex III subunit VII</fullName>
    </alternativeName>
    <alternativeName>
        <fullName evidence="11">Ubiquinol-cytochrome c reductase complex 14 kDa protein</fullName>
    </alternativeName>
</protein>
<name>A0A914CQP9_9BILA</name>
<dbReference type="SUPFAM" id="SSF81524">
    <property type="entry name" value="14 kDa protein of cytochrome bc1 complex (Ubiquinol-cytochrome c reductase)"/>
    <property type="match status" value="1"/>
</dbReference>
<dbReference type="InterPro" id="IPR036544">
    <property type="entry name" value="QCR7_sf"/>
</dbReference>
<dbReference type="WBParaSite" id="ACRNAN_scaffold13434.g25988.t1">
    <property type="protein sequence ID" value="ACRNAN_scaffold13434.g25988.t1"/>
    <property type="gene ID" value="ACRNAN_scaffold13434.g25988"/>
</dbReference>
<evidence type="ECO:0000256" key="12">
    <source>
        <dbReference type="ARBA" id="ARBA00038521"/>
    </source>
</evidence>
<evidence type="ECO:0000256" key="3">
    <source>
        <dbReference type="ARBA" id="ARBA00016323"/>
    </source>
</evidence>
<dbReference type="Pfam" id="PF02271">
    <property type="entry name" value="UCR_14kD"/>
    <property type="match status" value="1"/>
</dbReference>
<dbReference type="GO" id="GO:0045275">
    <property type="term" value="C:respiratory chain complex III"/>
    <property type="evidence" value="ECO:0007669"/>
    <property type="project" value="InterPro"/>
</dbReference>
<dbReference type="Proteomes" id="UP000887540">
    <property type="component" value="Unplaced"/>
</dbReference>
<sequence>MTPLRGVIRDGKTEYDKALSSYCALSDVICLLVYSSSPYKMYKQALKTSNSLLRAMQLAQKRKAGTEAASYTALGLRQKQEVSVVGSRPWDKIPNPKNYQYFEVKNAFGRWFRWYYWNHMCGFQKHGLLFHDQYFEPCAEVTEALRRLQMKEPHVYDARIQRLSRGTLKAQENEYLPKEEWTKWEEESWYLSPYLAEVEKEKKERLQTSGLKPGFWLKEEAGVQNH</sequence>
<dbReference type="PANTHER" id="PTHR12022">
    <property type="entry name" value="UBIQUINOL-CYTOCHROME C REDUCTASE COMPLEX 14 KD PROTEIN"/>
    <property type="match status" value="1"/>
</dbReference>
<comment type="similarity">
    <text evidence="2">Belongs to the UQCRB/QCR7 family.</text>
</comment>
<organism evidence="13 14">
    <name type="scientific">Acrobeloides nanus</name>
    <dbReference type="NCBI Taxonomy" id="290746"/>
    <lineage>
        <taxon>Eukaryota</taxon>
        <taxon>Metazoa</taxon>
        <taxon>Ecdysozoa</taxon>
        <taxon>Nematoda</taxon>
        <taxon>Chromadorea</taxon>
        <taxon>Rhabditida</taxon>
        <taxon>Tylenchina</taxon>
        <taxon>Cephalobomorpha</taxon>
        <taxon>Cephaloboidea</taxon>
        <taxon>Cephalobidae</taxon>
        <taxon>Acrobeloides</taxon>
    </lineage>
</organism>
<reference evidence="14" key="1">
    <citation type="submission" date="2022-11" db="UniProtKB">
        <authorList>
            <consortium name="WormBaseParasite"/>
        </authorList>
    </citation>
    <scope>IDENTIFICATION</scope>
</reference>
<dbReference type="InterPro" id="IPR003197">
    <property type="entry name" value="QCR7"/>
</dbReference>
<evidence type="ECO:0000256" key="11">
    <source>
        <dbReference type="ARBA" id="ARBA00032927"/>
    </source>
</evidence>
<comment type="subcellular location">
    <subcellularLocation>
        <location evidence="1">Mitochondrion inner membrane</location>
        <topology evidence="1">Peripheral membrane protein</topology>
        <orientation evidence="1">Matrix side</orientation>
    </subcellularLocation>
</comment>
<evidence type="ECO:0000256" key="2">
    <source>
        <dbReference type="ARBA" id="ARBA00008554"/>
    </source>
</evidence>
<evidence type="ECO:0000256" key="5">
    <source>
        <dbReference type="ARBA" id="ARBA00022660"/>
    </source>
</evidence>
<evidence type="ECO:0000313" key="14">
    <source>
        <dbReference type="WBParaSite" id="ACRNAN_scaffold13434.g25988.t1"/>
    </source>
</evidence>
<keyword evidence="7" id="KW-0249">Electron transport</keyword>
<evidence type="ECO:0000313" key="13">
    <source>
        <dbReference type="Proteomes" id="UP000887540"/>
    </source>
</evidence>
<evidence type="ECO:0000256" key="9">
    <source>
        <dbReference type="ARBA" id="ARBA00023136"/>
    </source>
</evidence>
<keyword evidence="5" id="KW-0679">Respiratory chain</keyword>
<keyword evidence="6" id="KW-0999">Mitochondrion inner membrane</keyword>
<keyword evidence="13" id="KW-1185">Reference proteome</keyword>
<comment type="subunit">
    <text evidence="12">Component of the ubiquinol-cytochrome c oxidoreductase (cytochrome b-c1 complex, complex III, CIII), a multisubunit enzyme composed of 3 respiratory subunits cytochrome b, cytochrome c1 and Rieske protein, 2 core protein subunits, and additional low-molecular weight protein subunits. The complex exists as an obligatory dimer and forms supercomplexes (SCs) in the inner mitochondrial membrane with cytochrome c oxidase (complex IV, CIV).</text>
</comment>